<dbReference type="SUPFAM" id="SSF54236">
    <property type="entry name" value="Ubiquitin-like"/>
    <property type="match status" value="1"/>
</dbReference>
<sequence length="416" mass="47676">MVDSTYRSNSFSDDDDDDFFMGNIGDANDESPPIENVYVDAEPSNKDQQKLDKTSDNEEEDSDSSDEPIQNKRKSEAVSDAESDDNVIVLDSSESDEDNAKPSPRNRRTRITRNSSKTTGVVPSRSPTPPRRTKRSRTTPNIANNFLEPDENDEFFKQIAKDFNHTPLGTRETTPEQPRRIYNVRFLSKLDGSIDKAVQIKVLGKYDFASMLPSVLNGFIREYKIPNVMKKIYSQENVTLYWKTAKLLNFMTCNSLKIPQAFENEISDIDITVIPKEKENEFEQMINSRLLEDEQNPPDTAETGNLDARVEEFEKELKNVDNSTTNHETTELIDLEDEGDTDLMKIALVGEDNKKIFVNVRNTTILTKVAEYYRIKKKLPKDINIKLIFDHEELNLNESIGDQDMEDEDMIEVLTK</sequence>
<dbReference type="AlphaFoldDB" id="C5DY30"/>
<feature type="compositionally biased region" description="Low complexity" evidence="1">
    <location>
        <begin position="112"/>
        <end position="125"/>
    </location>
</feature>
<evidence type="ECO:0000259" key="2">
    <source>
        <dbReference type="Pfam" id="PF11976"/>
    </source>
</evidence>
<gene>
    <name evidence="3" type="ordered locus">ZYRO0F09812g</name>
</gene>
<dbReference type="Proteomes" id="UP000008536">
    <property type="component" value="Chromosome F"/>
</dbReference>
<dbReference type="Pfam" id="PF11976">
    <property type="entry name" value="Rad60-SLD"/>
    <property type="match status" value="1"/>
</dbReference>
<dbReference type="Gene3D" id="3.10.20.90">
    <property type="entry name" value="Phosphatidylinositol 3-kinase Catalytic Subunit, Chain A, domain 1"/>
    <property type="match status" value="1"/>
</dbReference>
<keyword evidence="4" id="KW-1185">Reference proteome</keyword>
<feature type="domain" description="Rad60/SUMO-like" evidence="2">
    <location>
        <begin position="344"/>
        <end position="414"/>
    </location>
</feature>
<evidence type="ECO:0000313" key="3">
    <source>
        <dbReference type="EMBL" id="CAR28691.1"/>
    </source>
</evidence>
<dbReference type="HOGENOM" id="CLU_048318_0_0_1"/>
<feature type="compositionally biased region" description="Basic and acidic residues" evidence="1">
    <location>
        <begin position="43"/>
        <end position="56"/>
    </location>
</feature>
<protein>
    <submittedName>
        <fullName evidence="3">ZYRO0F09812p</fullName>
    </submittedName>
</protein>
<dbReference type="InterPro" id="IPR029071">
    <property type="entry name" value="Ubiquitin-like_domsf"/>
</dbReference>
<dbReference type="EMBL" id="CU928178">
    <property type="protein sequence ID" value="CAR28691.1"/>
    <property type="molecule type" value="Genomic_DNA"/>
</dbReference>
<dbReference type="InterPro" id="IPR022617">
    <property type="entry name" value="Rad60/SUMO-like_dom"/>
</dbReference>
<proteinExistence type="predicted"/>
<dbReference type="CDD" id="cd17080">
    <property type="entry name" value="Ubl_SLD2_Esc2_like"/>
    <property type="match status" value="1"/>
</dbReference>
<dbReference type="KEGG" id="zro:ZYRO0F09812g"/>
<dbReference type="FunCoup" id="C5DY30">
    <property type="interactions" value="50"/>
</dbReference>
<feature type="region of interest" description="Disordered" evidence="1">
    <location>
        <begin position="1"/>
        <end position="148"/>
    </location>
</feature>
<evidence type="ECO:0000256" key="1">
    <source>
        <dbReference type="SAM" id="MobiDB-lite"/>
    </source>
</evidence>
<evidence type="ECO:0000313" key="4">
    <source>
        <dbReference type="Proteomes" id="UP000008536"/>
    </source>
</evidence>
<accession>C5DY30</accession>
<name>C5DY30_ZYGRC</name>
<dbReference type="InParanoid" id="C5DY30"/>
<feature type="compositionally biased region" description="Acidic residues" evidence="1">
    <location>
        <begin position="57"/>
        <end position="66"/>
    </location>
</feature>
<organism evidence="3 4">
    <name type="scientific">Zygosaccharomyces rouxii (strain ATCC 2623 / CBS 732 / NBRC 1130 / NCYC 568 / NRRL Y-229)</name>
    <dbReference type="NCBI Taxonomy" id="559307"/>
    <lineage>
        <taxon>Eukaryota</taxon>
        <taxon>Fungi</taxon>
        <taxon>Dikarya</taxon>
        <taxon>Ascomycota</taxon>
        <taxon>Saccharomycotina</taxon>
        <taxon>Saccharomycetes</taxon>
        <taxon>Saccharomycetales</taxon>
        <taxon>Saccharomycetaceae</taxon>
        <taxon>Zygosaccharomyces</taxon>
    </lineage>
</organism>
<reference evidence="3 4" key="1">
    <citation type="journal article" date="2009" name="Genome Res.">
        <title>Comparative genomics of protoploid Saccharomycetaceae.</title>
        <authorList>
            <consortium name="The Genolevures Consortium"/>
            <person name="Souciet J.-L."/>
            <person name="Dujon B."/>
            <person name="Gaillardin C."/>
            <person name="Johnston M."/>
            <person name="Baret P.V."/>
            <person name="Cliften P."/>
            <person name="Sherman D.J."/>
            <person name="Weissenbach J."/>
            <person name="Westhof E."/>
            <person name="Wincker P."/>
            <person name="Jubin C."/>
            <person name="Poulain J."/>
            <person name="Barbe V."/>
            <person name="Segurens B."/>
            <person name="Artiguenave F."/>
            <person name="Anthouard V."/>
            <person name="Vacherie B."/>
            <person name="Val M.-E."/>
            <person name="Fulton R.S."/>
            <person name="Minx P."/>
            <person name="Wilson R."/>
            <person name="Durrens P."/>
            <person name="Jean G."/>
            <person name="Marck C."/>
            <person name="Martin T."/>
            <person name="Nikolski M."/>
            <person name="Rolland T."/>
            <person name="Seret M.-L."/>
            <person name="Casaregola S."/>
            <person name="Despons L."/>
            <person name="Fairhead C."/>
            <person name="Fischer G."/>
            <person name="Lafontaine I."/>
            <person name="Leh V."/>
            <person name="Lemaire M."/>
            <person name="de Montigny J."/>
            <person name="Neuveglise C."/>
            <person name="Thierry A."/>
            <person name="Blanc-Lenfle I."/>
            <person name="Bleykasten C."/>
            <person name="Diffels J."/>
            <person name="Fritsch E."/>
            <person name="Frangeul L."/>
            <person name="Goeffon A."/>
            <person name="Jauniaux N."/>
            <person name="Kachouri-Lafond R."/>
            <person name="Payen C."/>
            <person name="Potier S."/>
            <person name="Pribylova L."/>
            <person name="Ozanne C."/>
            <person name="Richard G.-F."/>
            <person name="Sacerdot C."/>
            <person name="Straub M.-L."/>
            <person name="Talla E."/>
        </authorList>
    </citation>
    <scope>NUCLEOTIDE SEQUENCE [LARGE SCALE GENOMIC DNA]</scope>
    <source>
        <strain evidence="3 4">ATCC 2623 / CBS 732 / BCRC 21506 / NBRC 1130 / NCYC 568 / NRRL Y-229</strain>
    </source>
</reference>